<dbReference type="PROSITE" id="PS00036">
    <property type="entry name" value="BZIP_BASIC"/>
    <property type="match status" value="1"/>
</dbReference>
<dbReference type="GO" id="GO:0045893">
    <property type="term" value="P:positive regulation of DNA-templated transcription"/>
    <property type="evidence" value="ECO:0007669"/>
    <property type="project" value="InterPro"/>
</dbReference>
<dbReference type="Proteomes" id="UP000036987">
    <property type="component" value="Unassembled WGS sequence"/>
</dbReference>
<dbReference type="SUPFAM" id="SSF57959">
    <property type="entry name" value="Leucine zipper domain"/>
    <property type="match status" value="1"/>
</dbReference>
<feature type="compositionally biased region" description="Gly residues" evidence="7">
    <location>
        <begin position="17"/>
        <end position="26"/>
    </location>
</feature>
<dbReference type="FunFam" id="1.20.5.170:FF:000036">
    <property type="entry name" value="ABSCISIC ACID-INSENSITIVE 5-like protein 2"/>
    <property type="match status" value="1"/>
</dbReference>
<feature type="domain" description="BZIP" evidence="8">
    <location>
        <begin position="193"/>
        <end position="238"/>
    </location>
</feature>
<dbReference type="Gene3D" id="1.20.5.170">
    <property type="match status" value="1"/>
</dbReference>
<dbReference type="CDD" id="cd14707">
    <property type="entry name" value="bZIP_plant_BZIP46"/>
    <property type="match status" value="1"/>
</dbReference>
<feature type="region of interest" description="Disordered" evidence="7">
    <location>
        <begin position="1"/>
        <end position="26"/>
    </location>
</feature>
<keyword evidence="2" id="KW-0938">Abscisic acid signaling pathway</keyword>
<dbReference type="InterPro" id="IPR046347">
    <property type="entry name" value="bZIP_sf"/>
</dbReference>
<dbReference type="Pfam" id="PF00170">
    <property type="entry name" value="bZIP_1"/>
    <property type="match status" value="1"/>
</dbReference>
<feature type="region of interest" description="Disordered" evidence="7">
    <location>
        <begin position="224"/>
        <end position="267"/>
    </location>
</feature>
<evidence type="ECO:0000259" key="8">
    <source>
        <dbReference type="PROSITE" id="PS50217"/>
    </source>
</evidence>
<keyword evidence="4" id="KW-0238">DNA-binding</keyword>
<dbReference type="InterPro" id="IPR004827">
    <property type="entry name" value="bZIP"/>
</dbReference>
<dbReference type="PROSITE" id="PS50217">
    <property type="entry name" value="BZIP"/>
    <property type="match status" value="1"/>
</dbReference>
<dbReference type="PANTHER" id="PTHR22952:SF385">
    <property type="entry name" value="ABSCISIC ACID-INSENSITIVE 5-LIKE PROTEIN 2"/>
    <property type="match status" value="1"/>
</dbReference>
<keyword evidence="6" id="KW-0539">Nucleus</keyword>
<evidence type="ECO:0000256" key="2">
    <source>
        <dbReference type="ARBA" id="ARBA00022682"/>
    </source>
</evidence>
<evidence type="ECO:0000313" key="10">
    <source>
        <dbReference type="Proteomes" id="UP000036987"/>
    </source>
</evidence>
<evidence type="ECO:0000256" key="6">
    <source>
        <dbReference type="ARBA" id="ARBA00023242"/>
    </source>
</evidence>
<dbReference type="STRING" id="29655.A0A0K9P345"/>
<dbReference type="PANTHER" id="PTHR22952">
    <property type="entry name" value="CAMP-RESPONSE ELEMENT BINDING PROTEIN-RELATED"/>
    <property type="match status" value="1"/>
</dbReference>
<dbReference type="GO" id="GO:0003700">
    <property type="term" value="F:DNA-binding transcription factor activity"/>
    <property type="evidence" value="ECO:0007669"/>
    <property type="project" value="InterPro"/>
</dbReference>
<evidence type="ECO:0000256" key="5">
    <source>
        <dbReference type="ARBA" id="ARBA00023163"/>
    </source>
</evidence>
<accession>A0A0K9P345</accession>
<reference evidence="10" key="1">
    <citation type="journal article" date="2016" name="Nature">
        <title>The genome of the seagrass Zostera marina reveals angiosperm adaptation to the sea.</title>
        <authorList>
            <person name="Olsen J.L."/>
            <person name="Rouze P."/>
            <person name="Verhelst B."/>
            <person name="Lin Y.-C."/>
            <person name="Bayer T."/>
            <person name="Collen J."/>
            <person name="Dattolo E."/>
            <person name="De Paoli E."/>
            <person name="Dittami S."/>
            <person name="Maumus F."/>
            <person name="Michel G."/>
            <person name="Kersting A."/>
            <person name="Lauritano C."/>
            <person name="Lohaus R."/>
            <person name="Toepel M."/>
            <person name="Tonon T."/>
            <person name="Vanneste K."/>
            <person name="Amirebrahimi M."/>
            <person name="Brakel J."/>
            <person name="Bostroem C."/>
            <person name="Chovatia M."/>
            <person name="Grimwood J."/>
            <person name="Jenkins J.W."/>
            <person name="Jueterbock A."/>
            <person name="Mraz A."/>
            <person name="Stam W.T."/>
            <person name="Tice H."/>
            <person name="Bornberg-Bauer E."/>
            <person name="Green P.J."/>
            <person name="Pearson G.A."/>
            <person name="Procaccini G."/>
            <person name="Duarte C.M."/>
            <person name="Schmutz J."/>
            <person name="Reusch T.B.H."/>
            <person name="Van de Peer Y."/>
        </authorList>
    </citation>
    <scope>NUCLEOTIDE SEQUENCE [LARGE SCALE GENOMIC DNA]</scope>
    <source>
        <strain evidence="10">cv. Finnish</strain>
    </source>
</reference>
<dbReference type="GO" id="GO:0005634">
    <property type="term" value="C:nucleus"/>
    <property type="evidence" value="ECO:0000318"/>
    <property type="project" value="GO_Central"/>
</dbReference>
<evidence type="ECO:0000256" key="1">
    <source>
        <dbReference type="ARBA" id="ARBA00004123"/>
    </source>
</evidence>
<dbReference type="EMBL" id="LFYR01001330">
    <property type="protein sequence ID" value="KMZ62632.1"/>
    <property type="molecule type" value="Genomic_DNA"/>
</dbReference>
<proteinExistence type="predicted"/>
<dbReference type="SMART" id="SM00338">
    <property type="entry name" value="BRLZ"/>
    <property type="match status" value="1"/>
</dbReference>
<evidence type="ECO:0000256" key="7">
    <source>
        <dbReference type="SAM" id="MobiDB-lite"/>
    </source>
</evidence>
<evidence type="ECO:0000256" key="3">
    <source>
        <dbReference type="ARBA" id="ARBA00023015"/>
    </source>
</evidence>
<evidence type="ECO:0000313" key="9">
    <source>
        <dbReference type="EMBL" id="KMZ62632.1"/>
    </source>
</evidence>
<keyword evidence="5" id="KW-0804">Transcription</keyword>
<comment type="subcellular location">
    <subcellularLocation>
        <location evidence="1">Nucleus</location>
    </subcellularLocation>
</comment>
<protein>
    <recommendedName>
        <fullName evidence="8">BZIP domain-containing protein</fullName>
    </recommendedName>
</protein>
<organism evidence="9 10">
    <name type="scientific">Zostera marina</name>
    <name type="common">Eelgrass</name>
    <dbReference type="NCBI Taxonomy" id="29655"/>
    <lineage>
        <taxon>Eukaryota</taxon>
        <taxon>Viridiplantae</taxon>
        <taxon>Streptophyta</taxon>
        <taxon>Embryophyta</taxon>
        <taxon>Tracheophyta</taxon>
        <taxon>Spermatophyta</taxon>
        <taxon>Magnoliopsida</taxon>
        <taxon>Liliopsida</taxon>
        <taxon>Zosteraceae</taxon>
        <taxon>Zostera</taxon>
    </lineage>
</organism>
<sequence>MFWVSSSQRTTSTGRIIMGGGSGGGRRQTQFRNLGCNVKPTVTSLYSLTINEVQNQLGQSFHGMNLQQFLRNVVLPSFPSQEDNQTLSLLDFPFPSSSSSSSTTTTTTTNPFVLDLVREALSNNTIDEVWKDMIQQVENKGTLGETTLEDFLGMVVEGYKKKHRTGGCVQEIHRTWGTKKRVDMEEEEEEKMVERRQERMIKNRESAARSRARKQAYTTELENKITRLEEENSRLKKQKMILQDPPLPDGPAKPVSRLLRRTSSSLF</sequence>
<keyword evidence="10" id="KW-1185">Reference proteome</keyword>
<keyword evidence="3" id="KW-0805">Transcription regulation</keyword>
<name>A0A0K9P345_ZOSMR</name>
<dbReference type="InterPro" id="IPR043452">
    <property type="entry name" value="BZIP46-like"/>
</dbReference>
<dbReference type="OrthoDB" id="687570at2759"/>
<comment type="caution">
    <text evidence="9">The sequence shown here is derived from an EMBL/GenBank/DDBJ whole genome shotgun (WGS) entry which is preliminary data.</text>
</comment>
<dbReference type="GO" id="GO:0009738">
    <property type="term" value="P:abscisic acid-activated signaling pathway"/>
    <property type="evidence" value="ECO:0007669"/>
    <property type="project" value="UniProtKB-KW"/>
</dbReference>
<dbReference type="GO" id="GO:0003677">
    <property type="term" value="F:DNA binding"/>
    <property type="evidence" value="ECO:0007669"/>
    <property type="project" value="UniProtKB-KW"/>
</dbReference>
<gene>
    <name evidence="9" type="ORF">ZOSMA_44G00320</name>
</gene>
<evidence type="ECO:0000256" key="4">
    <source>
        <dbReference type="ARBA" id="ARBA00023125"/>
    </source>
</evidence>
<dbReference type="AlphaFoldDB" id="A0A0K9P345"/>
<feature type="compositionally biased region" description="Basic and acidic residues" evidence="7">
    <location>
        <begin position="224"/>
        <end position="234"/>
    </location>
</feature>